<name>A0A8J2RYA6_9CRUS</name>
<dbReference type="GO" id="GO:0000993">
    <property type="term" value="F:RNA polymerase II complex binding"/>
    <property type="evidence" value="ECO:0007669"/>
    <property type="project" value="TreeGrafter"/>
</dbReference>
<comment type="similarity">
    <text evidence="2">Belongs to the PAF1 family.</text>
</comment>
<dbReference type="PANTHER" id="PTHR23188:SF12">
    <property type="entry name" value="RNA POLYMERASE II-ASSOCIATED FACTOR 1 HOMOLOG"/>
    <property type="match status" value="1"/>
</dbReference>
<organism evidence="6 7">
    <name type="scientific">Daphnia galeata</name>
    <dbReference type="NCBI Taxonomy" id="27404"/>
    <lineage>
        <taxon>Eukaryota</taxon>
        <taxon>Metazoa</taxon>
        <taxon>Ecdysozoa</taxon>
        <taxon>Arthropoda</taxon>
        <taxon>Crustacea</taxon>
        <taxon>Branchiopoda</taxon>
        <taxon>Diplostraca</taxon>
        <taxon>Cladocera</taxon>
        <taxon>Anomopoda</taxon>
        <taxon>Daphniidae</taxon>
        <taxon>Daphnia</taxon>
    </lineage>
</organism>
<gene>
    <name evidence="6" type="ORF">DGAL_LOCUS8606</name>
</gene>
<dbReference type="EMBL" id="CAKKLH010000190">
    <property type="protein sequence ID" value="CAH0105550.1"/>
    <property type="molecule type" value="Genomic_DNA"/>
</dbReference>
<feature type="compositionally biased region" description="Low complexity" evidence="5">
    <location>
        <begin position="483"/>
        <end position="506"/>
    </location>
</feature>
<feature type="compositionally biased region" description="Low complexity" evidence="5">
    <location>
        <begin position="442"/>
        <end position="470"/>
    </location>
</feature>
<reference evidence="6" key="1">
    <citation type="submission" date="2021-11" db="EMBL/GenBank/DDBJ databases">
        <authorList>
            <person name="Schell T."/>
        </authorList>
    </citation>
    <scope>NUCLEOTIDE SEQUENCE</scope>
    <source>
        <strain evidence="6">M5</strain>
    </source>
</reference>
<dbReference type="GO" id="GO:0006368">
    <property type="term" value="P:transcription elongation by RNA polymerase II"/>
    <property type="evidence" value="ECO:0007669"/>
    <property type="project" value="InterPro"/>
</dbReference>
<dbReference type="AlphaFoldDB" id="A0A8J2RYA6"/>
<feature type="region of interest" description="Disordered" evidence="5">
    <location>
        <begin position="339"/>
        <end position="512"/>
    </location>
</feature>
<feature type="compositionally biased region" description="Basic and acidic residues" evidence="5">
    <location>
        <begin position="363"/>
        <end position="377"/>
    </location>
</feature>
<evidence type="ECO:0000313" key="6">
    <source>
        <dbReference type="EMBL" id="CAH0105550.1"/>
    </source>
</evidence>
<evidence type="ECO:0000256" key="1">
    <source>
        <dbReference type="ARBA" id="ARBA00004123"/>
    </source>
</evidence>
<evidence type="ECO:0000256" key="5">
    <source>
        <dbReference type="SAM" id="MobiDB-lite"/>
    </source>
</evidence>
<feature type="compositionally biased region" description="Acidic residues" evidence="5">
    <location>
        <begin position="383"/>
        <end position="401"/>
    </location>
</feature>
<comment type="caution">
    <text evidence="6">The sequence shown here is derived from an EMBL/GenBank/DDBJ whole genome shotgun (WGS) entry which is preliminary data.</text>
</comment>
<dbReference type="Proteomes" id="UP000789390">
    <property type="component" value="Unassembled WGS sequence"/>
</dbReference>
<sequence>MPPTINPPQNADRDRRRQQAASAAAAPGERRTDLVCRVKYCNTLPDIPFDPKFITYPFDSNRFISYNATSLEKSYKYELLAEYDLGITIDLINPEAYAKEKNAHLDPADERLLEEDTHHAPQDARRRAQHAKNVSWLRRTEYISTEATRFQPMSIEKVEAKVGYSMKKALKEENVYMDHESQIKAIEKTFSDAKKPIFEHSSKKGVTAVEVLPVLPDFKLWKYPCAQVIFDANPAPVDRPSNIQVEEMSQAMIRGVMDETGEQFVAYFLPTSETLTKRARDASQSLDYDDNDEYDYKMARQYHWNVKSKASKGYEENYFIVFRDDAVYYNELETRVRLTKRRPKPGEPATSNTRLVLKHRSLTSREHRMFRQREKQLEPANQAEDEEEMEEDDEEIDEDEGGAAGGPRAVKDEDKEDEDKDADSDAQSDRSRSRSRSRSKSPRSASSGDSSSRSRSSSAASSRRSASPAPVKVEDQPKDKKSSSGSGSSSSSSSASSSASSSGSSSDSENCRTPIESVAKLVMLALPFPEMHHLPLRINSNPPSNRSLCQSCLFFNVAHEDM</sequence>
<dbReference type="Pfam" id="PF03985">
    <property type="entry name" value="Paf1"/>
    <property type="match status" value="1"/>
</dbReference>
<evidence type="ECO:0000313" key="7">
    <source>
        <dbReference type="Proteomes" id="UP000789390"/>
    </source>
</evidence>
<dbReference type="OrthoDB" id="10260285at2759"/>
<keyword evidence="7" id="KW-1185">Reference proteome</keyword>
<feature type="region of interest" description="Disordered" evidence="5">
    <location>
        <begin position="1"/>
        <end position="28"/>
    </location>
</feature>
<accession>A0A8J2RYA6</accession>
<comment type="subcellular location">
    <subcellularLocation>
        <location evidence="1">Nucleus</location>
    </subcellularLocation>
</comment>
<feature type="compositionally biased region" description="Acidic residues" evidence="5">
    <location>
        <begin position="414"/>
        <end position="426"/>
    </location>
</feature>
<evidence type="ECO:0000256" key="4">
    <source>
        <dbReference type="ARBA" id="ARBA00023242"/>
    </source>
</evidence>
<evidence type="ECO:0000256" key="3">
    <source>
        <dbReference type="ARBA" id="ARBA00020462"/>
    </source>
</evidence>
<dbReference type="GO" id="GO:0016593">
    <property type="term" value="C:Cdc73/Paf1 complex"/>
    <property type="evidence" value="ECO:0007669"/>
    <property type="project" value="InterPro"/>
</dbReference>
<proteinExistence type="inferred from homology"/>
<keyword evidence="4" id="KW-0539">Nucleus</keyword>
<protein>
    <recommendedName>
        <fullName evidence="3">RNA polymerase II-associated factor 1 homolog</fullName>
    </recommendedName>
</protein>
<feature type="compositionally biased region" description="Basic and acidic residues" evidence="5">
    <location>
        <begin position="472"/>
        <end position="482"/>
    </location>
</feature>
<dbReference type="InterPro" id="IPR007133">
    <property type="entry name" value="RNA_pol_II-assoc_Paf1"/>
</dbReference>
<dbReference type="PANTHER" id="PTHR23188">
    <property type="entry name" value="RNA POLYMERASE II-ASSOCIATED FACTOR 1 HOMOLOG"/>
    <property type="match status" value="1"/>
</dbReference>
<dbReference type="GO" id="GO:0003682">
    <property type="term" value="F:chromatin binding"/>
    <property type="evidence" value="ECO:0007669"/>
    <property type="project" value="TreeGrafter"/>
</dbReference>
<evidence type="ECO:0000256" key="2">
    <source>
        <dbReference type="ARBA" id="ARBA00007560"/>
    </source>
</evidence>